<evidence type="ECO:0000313" key="2">
    <source>
        <dbReference type="EMBL" id="GLQ65050.1"/>
    </source>
</evidence>
<name>A0ABQ5WPQ7_9PROT</name>
<dbReference type="Proteomes" id="UP001156629">
    <property type="component" value="Unassembled WGS sequence"/>
</dbReference>
<organism evidence="2 3">
    <name type="scientific">Gluconobacter kondonii</name>
    <dbReference type="NCBI Taxonomy" id="941463"/>
    <lineage>
        <taxon>Bacteria</taxon>
        <taxon>Pseudomonadati</taxon>
        <taxon>Pseudomonadota</taxon>
        <taxon>Alphaproteobacteria</taxon>
        <taxon>Acetobacterales</taxon>
        <taxon>Acetobacteraceae</taxon>
        <taxon>Gluconobacter</taxon>
    </lineage>
</organism>
<protein>
    <recommendedName>
        <fullName evidence="4">Phosphate starvation-inducible protein PsiF</fullName>
    </recommendedName>
</protein>
<sequence>MIRYCIALAGLSLALTHGASAATREEQTKACRGDALRLCALAIPNEAKITACMQKKIDKLSPQCRAMFAPVPQAKKAPAPKPKQA</sequence>
<proteinExistence type="predicted"/>
<feature type="signal peptide" evidence="1">
    <location>
        <begin position="1"/>
        <end position="21"/>
    </location>
</feature>
<gene>
    <name evidence="2" type="ORF">GCM10007870_06340</name>
</gene>
<accession>A0ABQ5WPQ7</accession>
<dbReference type="RefSeq" id="WP_099286225.1">
    <property type="nucleotide sequence ID" value="NZ_BEWP01000004.1"/>
</dbReference>
<dbReference type="EMBL" id="BSNV01000002">
    <property type="protein sequence ID" value="GLQ65050.1"/>
    <property type="molecule type" value="Genomic_DNA"/>
</dbReference>
<dbReference type="GeneID" id="76194323"/>
<reference evidence="3" key="1">
    <citation type="journal article" date="2019" name="Int. J. Syst. Evol. Microbiol.">
        <title>The Global Catalogue of Microorganisms (GCM) 10K type strain sequencing project: providing services to taxonomists for standard genome sequencing and annotation.</title>
        <authorList>
            <consortium name="The Broad Institute Genomics Platform"/>
            <consortium name="The Broad Institute Genome Sequencing Center for Infectious Disease"/>
            <person name="Wu L."/>
            <person name="Ma J."/>
        </authorList>
    </citation>
    <scope>NUCLEOTIDE SEQUENCE [LARGE SCALE GENOMIC DNA]</scope>
    <source>
        <strain evidence="3">NBRC 3266</strain>
    </source>
</reference>
<comment type="caution">
    <text evidence="2">The sequence shown here is derived from an EMBL/GenBank/DDBJ whole genome shotgun (WGS) entry which is preliminary data.</text>
</comment>
<keyword evidence="3" id="KW-1185">Reference proteome</keyword>
<keyword evidence="1" id="KW-0732">Signal</keyword>
<evidence type="ECO:0000256" key="1">
    <source>
        <dbReference type="SAM" id="SignalP"/>
    </source>
</evidence>
<evidence type="ECO:0000313" key="3">
    <source>
        <dbReference type="Proteomes" id="UP001156629"/>
    </source>
</evidence>
<feature type="chain" id="PRO_5045119669" description="Phosphate starvation-inducible protein PsiF" evidence="1">
    <location>
        <begin position="22"/>
        <end position="85"/>
    </location>
</feature>
<evidence type="ECO:0008006" key="4">
    <source>
        <dbReference type="Google" id="ProtNLM"/>
    </source>
</evidence>